<feature type="chain" id="PRO_5045764444" evidence="1">
    <location>
        <begin position="32"/>
        <end position="223"/>
    </location>
</feature>
<evidence type="ECO:0000313" key="3">
    <source>
        <dbReference type="Proteomes" id="UP001269819"/>
    </source>
</evidence>
<dbReference type="Gene3D" id="2.60.40.420">
    <property type="entry name" value="Cupredoxins - blue copper proteins"/>
    <property type="match status" value="1"/>
</dbReference>
<gene>
    <name evidence="2" type="ORF">RYS15_12945</name>
</gene>
<accession>A0ABU3VZ83</accession>
<dbReference type="InterPro" id="IPR008972">
    <property type="entry name" value="Cupredoxin"/>
</dbReference>
<dbReference type="RefSeq" id="WP_316974118.1">
    <property type="nucleotide sequence ID" value="NZ_JAWIIJ010000008.1"/>
</dbReference>
<feature type="signal peptide" evidence="1">
    <location>
        <begin position="1"/>
        <end position="31"/>
    </location>
</feature>
<evidence type="ECO:0000313" key="2">
    <source>
        <dbReference type="EMBL" id="MDV2079594.1"/>
    </source>
</evidence>
<dbReference type="SUPFAM" id="SSF49503">
    <property type="entry name" value="Cupredoxins"/>
    <property type="match status" value="1"/>
</dbReference>
<dbReference type="InterPro" id="IPR034242">
    <property type="entry name" value="MauL"/>
</dbReference>
<evidence type="ECO:0000256" key="1">
    <source>
        <dbReference type="SAM" id="SignalP"/>
    </source>
</evidence>
<keyword evidence="1" id="KW-0732">Signal</keyword>
<sequence>MTPPPMRTSRCGLLLLCWLLLAATWPATALAGDLTLRFVDAGSGEPVAGVVVVAASSSEPSPVKAEIEQRDRQFRPGVLTVPVGSTVDFPNRDDTQHHVYSFSPAKPFELKLYADRPEAPIRFDTAGVVELGCNIHDHMQGFVLVTDANRTWRSGAAGLVTLPSQETPLTVRYWHRQLPDNTRFHPLTLGAPRPAHHRVALELQPPPPANNALDRLQQRFREL</sequence>
<protein>
    <submittedName>
        <fullName evidence="2">Methylamine utilization protein</fullName>
    </submittedName>
</protein>
<proteinExistence type="predicted"/>
<keyword evidence="3" id="KW-1185">Reference proteome</keyword>
<comment type="caution">
    <text evidence="2">The sequence shown here is derived from an EMBL/GenBank/DDBJ whole genome shotgun (WGS) entry which is preliminary data.</text>
</comment>
<dbReference type="Proteomes" id="UP001269819">
    <property type="component" value="Unassembled WGS sequence"/>
</dbReference>
<name>A0ABU3VZ83_9GAMM</name>
<dbReference type="EMBL" id="JAWIIJ010000008">
    <property type="protein sequence ID" value="MDV2079594.1"/>
    <property type="molecule type" value="Genomic_DNA"/>
</dbReference>
<organism evidence="2 3">
    <name type="scientific">Marinobacter xestospongiae</name>
    <dbReference type="NCBI Taxonomy" id="994319"/>
    <lineage>
        <taxon>Bacteria</taxon>
        <taxon>Pseudomonadati</taxon>
        <taxon>Pseudomonadota</taxon>
        <taxon>Gammaproteobacteria</taxon>
        <taxon>Pseudomonadales</taxon>
        <taxon>Marinobacteraceae</taxon>
        <taxon>Marinobacter</taxon>
    </lineage>
</organism>
<dbReference type="CDD" id="cd04221">
    <property type="entry name" value="MauL"/>
    <property type="match status" value="1"/>
</dbReference>
<reference evidence="2 3" key="1">
    <citation type="submission" date="2023-10" db="EMBL/GenBank/DDBJ databases">
        <title>Characteristics and mechanism of a salt-tolerant marine origin heterotrophic nitrifying- aerobic denitrifying bacteria Marinobacter xestospongiae HN1.</title>
        <authorList>
            <person name="Qi R."/>
        </authorList>
    </citation>
    <scope>NUCLEOTIDE SEQUENCE [LARGE SCALE GENOMIC DNA]</scope>
    <source>
        <strain evidence="2 3">HN1</strain>
    </source>
</reference>